<dbReference type="EMBL" id="VUMB01000005">
    <property type="protein sequence ID" value="MSS39404.1"/>
    <property type="molecule type" value="Genomic_DNA"/>
</dbReference>
<sequence>MCGRYYVDDDTAREIEKVVREVDEKMRRERRGDIYPSQSATVITGRKPHLLAEEMSWGFPQYQKKGLLINARAETALERKSFRDSVMHRRCIIPAKQFYEWDPGKNKVTFLREDQPALFMAGFYNRFQDEDHFIILTTQANESVSPVHHRMPLILERSELEDWVYEDTFFEFALHKKPPQLVRRQDYEQQSLFLT</sequence>
<dbReference type="GO" id="GO:0006508">
    <property type="term" value="P:proteolysis"/>
    <property type="evidence" value="ECO:0007669"/>
    <property type="project" value="UniProtKB-KW"/>
</dbReference>
<protein>
    <recommendedName>
        <fullName evidence="8">Abasic site processing protein</fullName>
        <ecNumber evidence="8">3.4.-.-</ecNumber>
    </recommendedName>
</protein>
<dbReference type="PANTHER" id="PTHR13604">
    <property type="entry name" value="DC12-RELATED"/>
    <property type="match status" value="1"/>
</dbReference>
<evidence type="ECO:0000256" key="1">
    <source>
        <dbReference type="ARBA" id="ARBA00008136"/>
    </source>
</evidence>
<dbReference type="PANTHER" id="PTHR13604:SF0">
    <property type="entry name" value="ABASIC SITE PROCESSING PROTEIN HMCES"/>
    <property type="match status" value="1"/>
</dbReference>
<dbReference type="InterPro" id="IPR036590">
    <property type="entry name" value="SRAP-like"/>
</dbReference>
<dbReference type="SUPFAM" id="SSF143081">
    <property type="entry name" value="BB1717-like"/>
    <property type="match status" value="1"/>
</dbReference>
<accession>A0A844FAN2</accession>
<keyword evidence="4 8" id="KW-0378">Hydrolase</keyword>
<dbReference type="Gene3D" id="3.90.1680.10">
    <property type="entry name" value="SOS response associated peptidase-like"/>
    <property type="match status" value="1"/>
</dbReference>
<comment type="caution">
    <text evidence="9">The sequence shown here is derived from an EMBL/GenBank/DDBJ whole genome shotgun (WGS) entry which is preliminary data.</text>
</comment>
<evidence type="ECO:0000256" key="4">
    <source>
        <dbReference type="ARBA" id="ARBA00022801"/>
    </source>
</evidence>
<keyword evidence="3" id="KW-0227">DNA damage</keyword>
<evidence type="ECO:0000256" key="8">
    <source>
        <dbReference type="RuleBase" id="RU364100"/>
    </source>
</evidence>
<proteinExistence type="inferred from homology"/>
<evidence type="ECO:0000256" key="7">
    <source>
        <dbReference type="ARBA" id="ARBA00023239"/>
    </source>
</evidence>
<keyword evidence="2 8" id="KW-0645">Protease</keyword>
<organism evidence="9 10">
    <name type="scientific">Clostridium scindens (strain JCM 10418 / VPI 12708)</name>
    <dbReference type="NCBI Taxonomy" id="29347"/>
    <lineage>
        <taxon>Bacteria</taxon>
        <taxon>Bacillati</taxon>
        <taxon>Bacillota</taxon>
        <taxon>Clostridia</taxon>
        <taxon>Lachnospirales</taxon>
        <taxon>Lachnospiraceae</taxon>
    </lineage>
</organism>
<dbReference type="Pfam" id="PF02586">
    <property type="entry name" value="SRAP"/>
    <property type="match status" value="1"/>
</dbReference>
<dbReference type="RefSeq" id="WP_154322124.1">
    <property type="nucleotide sequence ID" value="NZ_CP045695.1"/>
</dbReference>
<reference evidence="9 10" key="1">
    <citation type="submission" date="2019-08" db="EMBL/GenBank/DDBJ databases">
        <title>In-depth cultivation of the pig gut microbiome towards novel bacterial diversity and tailored functional studies.</title>
        <authorList>
            <person name="Wylensek D."/>
            <person name="Hitch T.C.A."/>
            <person name="Clavel T."/>
        </authorList>
    </citation>
    <scope>NUCLEOTIDE SEQUENCE [LARGE SCALE GENOMIC DNA]</scope>
    <source>
        <strain evidence="9 10">BL-389-WT-3D</strain>
    </source>
</reference>
<dbReference type="GO" id="GO:0016829">
    <property type="term" value="F:lyase activity"/>
    <property type="evidence" value="ECO:0007669"/>
    <property type="project" value="UniProtKB-KW"/>
</dbReference>
<keyword evidence="6" id="KW-0238">DNA-binding</keyword>
<dbReference type="Proteomes" id="UP000462363">
    <property type="component" value="Unassembled WGS sequence"/>
</dbReference>
<dbReference type="GO" id="GO:0008233">
    <property type="term" value="F:peptidase activity"/>
    <property type="evidence" value="ECO:0007669"/>
    <property type="project" value="UniProtKB-KW"/>
</dbReference>
<evidence type="ECO:0000256" key="3">
    <source>
        <dbReference type="ARBA" id="ARBA00022763"/>
    </source>
</evidence>
<comment type="similarity">
    <text evidence="1 8">Belongs to the SOS response-associated peptidase family.</text>
</comment>
<gene>
    <name evidence="9" type="ORF">FYJ37_03285</name>
</gene>
<evidence type="ECO:0000256" key="6">
    <source>
        <dbReference type="ARBA" id="ARBA00023125"/>
    </source>
</evidence>
<name>A0A844FAN2_CLOSV</name>
<keyword evidence="5" id="KW-0190">Covalent protein-DNA linkage</keyword>
<evidence type="ECO:0000256" key="5">
    <source>
        <dbReference type="ARBA" id="ARBA00023124"/>
    </source>
</evidence>
<dbReference type="AlphaFoldDB" id="A0A844FAN2"/>
<dbReference type="GO" id="GO:0003697">
    <property type="term" value="F:single-stranded DNA binding"/>
    <property type="evidence" value="ECO:0007669"/>
    <property type="project" value="InterPro"/>
</dbReference>
<dbReference type="EC" id="3.4.-.-" evidence="8"/>
<keyword evidence="7" id="KW-0456">Lyase</keyword>
<evidence type="ECO:0000256" key="2">
    <source>
        <dbReference type="ARBA" id="ARBA00022670"/>
    </source>
</evidence>
<dbReference type="InterPro" id="IPR003738">
    <property type="entry name" value="SRAP"/>
</dbReference>
<evidence type="ECO:0000313" key="9">
    <source>
        <dbReference type="EMBL" id="MSS39404.1"/>
    </source>
</evidence>
<evidence type="ECO:0000313" key="10">
    <source>
        <dbReference type="Proteomes" id="UP000462363"/>
    </source>
</evidence>
<dbReference type="GO" id="GO:0106300">
    <property type="term" value="P:protein-DNA covalent cross-linking repair"/>
    <property type="evidence" value="ECO:0007669"/>
    <property type="project" value="InterPro"/>
</dbReference>